<evidence type="ECO:0000256" key="10">
    <source>
        <dbReference type="ARBA" id="ARBA00038367"/>
    </source>
</evidence>
<evidence type="ECO:0000256" key="3">
    <source>
        <dbReference type="ARBA" id="ARBA00022490"/>
    </source>
</evidence>
<keyword evidence="9 12" id="KW-0961">Cell wall biogenesis/degradation</keyword>
<dbReference type="GO" id="GO:0008760">
    <property type="term" value="F:UDP-N-acetylglucosamine 1-carboxyvinyltransferase activity"/>
    <property type="evidence" value="ECO:0007669"/>
    <property type="project" value="UniProtKB-UniRule"/>
</dbReference>
<evidence type="ECO:0000259" key="13">
    <source>
        <dbReference type="Pfam" id="PF00275"/>
    </source>
</evidence>
<dbReference type="EC" id="2.5.1.7" evidence="12"/>
<feature type="binding site" evidence="12">
    <location>
        <begin position="22"/>
        <end position="23"/>
    </location>
    <ligand>
        <name>phosphoenolpyruvate</name>
        <dbReference type="ChEBI" id="CHEBI:58702"/>
    </ligand>
</feature>
<dbReference type="InterPro" id="IPR001986">
    <property type="entry name" value="Enolpyruvate_Tfrase_dom"/>
</dbReference>
<comment type="pathway">
    <text evidence="2 12">Cell wall biogenesis; peptidoglycan biosynthesis.</text>
</comment>
<evidence type="ECO:0000256" key="4">
    <source>
        <dbReference type="ARBA" id="ARBA00022618"/>
    </source>
</evidence>
<keyword evidence="8 12" id="KW-0131">Cell cycle</keyword>
<evidence type="ECO:0000256" key="2">
    <source>
        <dbReference type="ARBA" id="ARBA00004752"/>
    </source>
</evidence>
<feature type="active site" description="Proton donor" evidence="12">
    <location>
        <position position="118"/>
    </location>
</feature>
<name>A0A937FC29_9CLOT</name>
<dbReference type="GO" id="GO:0071555">
    <property type="term" value="P:cell wall organization"/>
    <property type="evidence" value="ECO:0007669"/>
    <property type="project" value="UniProtKB-KW"/>
</dbReference>
<dbReference type="NCBIfam" id="NF009470">
    <property type="entry name" value="PRK12830.1"/>
    <property type="match status" value="1"/>
</dbReference>
<evidence type="ECO:0000256" key="12">
    <source>
        <dbReference type="HAMAP-Rule" id="MF_00111"/>
    </source>
</evidence>
<keyword evidence="7 12" id="KW-0573">Peptidoglycan synthesis</keyword>
<dbReference type="Pfam" id="PF00275">
    <property type="entry name" value="EPSP_synthase"/>
    <property type="match status" value="1"/>
</dbReference>
<evidence type="ECO:0000256" key="8">
    <source>
        <dbReference type="ARBA" id="ARBA00023306"/>
    </source>
</evidence>
<feature type="binding site" evidence="12">
    <location>
        <begin position="123"/>
        <end position="127"/>
    </location>
    <ligand>
        <name>UDP-N-acetyl-alpha-D-glucosamine</name>
        <dbReference type="ChEBI" id="CHEBI:57705"/>
    </ligand>
</feature>
<comment type="function">
    <text evidence="12">Cell wall formation. Adds enolpyruvyl to UDP-N-acetylglucosamine.</text>
</comment>
<dbReference type="PANTHER" id="PTHR43783:SF2">
    <property type="entry name" value="UDP-N-ACETYLGLUCOSAMINE 1-CARBOXYVINYLTRANSFERASE 2"/>
    <property type="match status" value="1"/>
</dbReference>
<keyword evidence="12" id="KW-0670">Pyruvate</keyword>
<dbReference type="RefSeq" id="WP_202765915.1">
    <property type="nucleotide sequence ID" value="NZ_JAESWA010000010.1"/>
</dbReference>
<reference evidence="14" key="1">
    <citation type="submission" date="2021-01" db="EMBL/GenBank/DDBJ databases">
        <title>Genome public.</title>
        <authorList>
            <person name="Liu C."/>
            <person name="Sun Q."/>
        </authorList>
    </citation>
    <scope>NUCLEOTIDE SEQUENCE</scope>
    <source>
        <strain evidence="14">YIM B02565</strain>
    </source>
</reference>
<dbReference type="GO" id="GO:0009252">
    <property type="term" value="P:peptidoglycan biosynthetic process"/>
    <property type="evidence" value="ECO:0007669"/>
    <property type="project" value="UniProtKB-UniRule"/>
</dbReference>
<dbReference type="Proteomes" id="UP000623681">
    <property type="component" value="Unassembled WGS sequence"/>
</dbReference>
<dbReference type="GO" id="GO:0008360">
    <property type="term" value="P:regulation of cell shape"/>
    <property type="evidence" value="ECO:0007669"/>
    <property type="project" value="UniProtKB-KW"/>
</dbReference>
<comment type="similarity">
    <text evidence="10 12">Belongs to the EPSP synthase family. MurA subfamily.</text>
</comment>
<dbReference type="AlphaFoldDB" id="A0A937FC29"/>
<dbReference type="EMBL" id="JAESWA010000010">
    <property type="protein sequence ID" value="MBL4930533.1"/>
    <property type="molecule type" value="Genomic_DNA"/>
</dbReference>
<evidence type="ECO:0000256" key="5">
    <source>
        <dbReference type="ARBA" id="ARBA00022679"/>
    </source>
</evidence>
<keyword evidence="15" id="KW-1185">Reference proteome</keyword>
<dbReference type="Gene3D" id="3.65.10.10">
    <property type="entry name" value="Enolpyruvate transferase domain"/>
    <property type="match status" value="2"/>
</dbReference>
<evidence type="ECO:0000256" key="1">
    <source>
        <dbReference type="ARBA" id="ARBA00004496"/>
    </source>
</evidence>
<feature type="binding site" evidence="12">
    <location>
        <position position="328"/>
    </location>
    <ligand>
        <name>UDP-N-acetyl-alpha-D-glucosamine</name>
        <dbReference type="ChEBI" id="CHEBI:57705"/>
    </ligand>
</feature>
<dbReference type="NCBIfam" id="TIGR01072">
    <property type="entry name" value="murA"/>
    <property type="match status" value="1"/>
</dbReference>
<dbReference type="SUPFAM" id="SSF55205">
    <property type="entry name" value="EPT/RTPC-like"/>
    <property type="match status" value="1"/>
</dbReference>
<comment type="caution">
    <text evidence="12">Lacks conserved residue(s) required for the propagation of feature annotation.</text>
</comment>
<dbReference type="InterPro" id="IPR050068">
    <property type="entry name" value="MurA_subfamily"/>
</dbReference>
<evidence type="ECO:0000313" key="15">
    <source>
        <dbReference type="Proteomes" id="UP000623681"/>
    </source>
</evidence>
<organism evidence="14 15">
    <name type="scientific">Clostridium paridis</name>
    <dbReference type="NCBI Taxonomy" id="2803863"/>
    <lineage>
        <taxon>Bacteria</taxon>
        <taxon>Bacillati</taxon>
        <taxon>Bacillota</taxon>
        <taxon>Clostridia</taxon>
        <taxon>Eubacteriales</taxon>
        <taxon>Clostridiaceae</taxon>
        <taxon>Clostridium</taxon>
    </lineage>
</organism>
<evidence type="ECO:0000256" key="9">
    <source>
        <dbReference type="ARBA" id="ARBA00023316"/>
    </source>
</evidence>
<feature type="binding site" evidence="12">
    <location>
        <position position="94"/>
    </location>
    <ligand>
        <name>UDP-N-acetyl-alpha-D-glucosamine</name>
        <dbReference type="ChEBI" id="CHEBI:57705"/>
    </ligand>
</feature>
<feature type="binding site" evidence="12">
    <location>
        <position position="306"/>
    </location>
    <ligand>
        <name>UDP-N-acetyl-alpha-D-glucosamine</name>
        <dbReference type="ChEBI" id="CHEBI:57705"/>
    </ligand>
</feature>
<dbReference type="NCBIfam" id="NF006873">
    <property type="entry name" value="PRK09369.1"/>
    <property type="match status" value="1"/>
</dbReference>
<comment type="subcellular location">
    <subcellularLocation>
        <location evidence="1 12">Cytoplasm</location>
    </subcellularLocation>
</comment>
<dbReference type="CDD" id="cd01555">
    <property type="entry name" value="UdpNAET"/>
    <property type="match status" value="1"/>
</dbReference>
<protein>
    <recommendedName>
        <fullName evidence="12">UDP-N-acetylglucosamine 1-carboxyvinyltransferase</fullName>
        <ecNumber evidence="12">2.5.1.7</ecNumber>
    </recommendedName>
    <alternativeName>
        <fullName evidence="12">Enoylpyruvate transferase</fullName>
    </alternativeName>
    <alternativeName>
        <fullName evidence="12">UDP-N-acetylglucosamine enolpyruvyl transferase</fullName>
        <shortName evidence="12">EPT</shortName>
    </alternativeName>
</protein>
<dbReference type="GO" id="GO:0019277">
    <property type="term" value="P:UDP-N-acetylgalactosamine biosynthetic process"/>
    <property type="evidence" value="ECO:0007669"/>
    <property type="project" value="InterPro"/>
</dbReference>
<dbReference type="HAMAP" id="MF_00111">
    <property type="entry name" value="MurA"/>
    <property type="match status" value="1"/>
</dbReference>
<sequence>MERLVIEGGRSLRGEVEINGAKNAAVAILPAAILASENKCLIDNIPDIEDVHCLERILKGLGCSVNKIDRNTLEIDATTIASVDACTEDVRRMRASYYFIGALLARFKEAKVDLPGGCPIGVRPIDQHIKGFEALGADVTIEHGAVRVKAENLKGANIFFDVVSVGATINVMIAATLAEGTTVLENVAKEPHVVDVANFLNSMGADVKGAGTDVIRIKGVDSLKGCNYSVIPDQIEAGTFMIAAVATEGDVLVKNVIPKHLESISAKLIEMGAKVEEGDDSVRVYVEGPLKGVNIKTAPYPGFPTDVQQPMSTLLSSVAGRSIITESIWESRHKHIDELKKMGANIKVEGRTAIIDGVKKLTGAITKATDLRAGAAMVIAGLIAEGKTEILSIEHIDRGYPHIEEKFKALGAQITRIETE</sequence>
<keyword evidence="4 12" id="KW-0132">Cell division</keyword>
<evidence type="ECO:0000256" key="6">
    <source>
        <dbReference type="ARBA" id="ARBA00022960"/>
    </source>
</evidence>
<keyword evidence="3 12" id="KW-0963">Cytoplasm</keyword>
<feature type="modified residue" description="2-(S-cysteinyl)pyruvic acid O-phosphothioketal" evidence="12">
    <location>
        <position position="118"/>
    </location>
</feature>
<dbReference type="InterPro" id="IPR013792">
    <property type="entry name" value="RNA3'P_cycl/enolpyr_Trfase_a/b"/>
</dbReference>
<accession>A0A937FC29</accession>
<proteinExistence type="inferred from homology"/>
<dbReference type="PANTHER" id="PTHR43783">
    <property type="entry name" value="UDP-N-ACETYLGLUCOSAMINE 1-CARBOXYVINYLTRANSFERASE"/>
    <property type="match status" value="1"/>
</dbReference>
<evidence type="ECO:0000313" key="14">
    <source>
        <dbReference type="EMBL" id="MBL4930533.1"/>
    </source>
</evidence>
<evidence type="ECO:0000256" key="11">
    <source>
        <dbReference type="ARBA" id="ARBA00047527"/>
    </source>
</evidence>
<comment type="caution">
    <text evidence="14">The sequence shown here is derived from an EMBL/GenBank/DDBJ whole genome shotgun (WGS) entry which is preliminary data.</text>
</comment>
<dbReference type="GO" id="GO:0005737">
    <property type="term" value="C:cytoplasm"/>
    <property type="evidence" value="ECO:0007669"/>
    <property type="project" value="UniProtKB-SubCell"/>
</dbReference>
<dbReference type="GO" id="GO:0051301">
    <property type="term" value="P:cell division"/>
    <property type="evidence" value="ECO:0007669"/>
    <property type="project" value="UniProtKB-KW"/>
</dbReference>
<gene>
    <name evidence="12" type="primary">murA</name>
    <name evidence="14" type="ORF">JK634_01795</name>
</gene>
<dbReference type="InterPro" id="IPR005750">
    <property type="entry name" value="UDP_GlcNAc_COvinyl_MurA"/>
</dbReference>
<keyword evidence="6 12" id="KW-0133">Cell shape</keyword>
<feature type="domain" description="Enolpyruvate transferase" evidence="13">
    <location>
        <begin position="7"/>
        <end position="406"/>
    </location>
</feature>
<dbReference type="FunFam" id="3.65.10.10:FF:000001">
    <property type="entry name" value="UDP-N-acetylglucosamine 1-carboxyvinyltransferase"/>
    <property type="match status" value="1"/>
</dbReference>
<comment type="catalytic activity">
    <reaction evidence="11 12">
        <text>phosphoenolpyruvate + UDP-N-acetyl-alpha-D-glucosamine = UDP-N-acetyl-3-O-(1-carboxyvinyl)-alpha-D-glucosamine + phosphate</text>
        <dbReference type="Rhea" id="RHEA:18681"/>
        <dbReference type="ChEBI" id="CHEBI:43474"/>
        <dbReference type="ChEBI" id="CHEBI:57705"/>
        <dbReference type="ChEBI" id="CHEBI:58702"/>
        <dbReference type="ChEBI" id="CHEBI:68483"/>
        <dbReference type="EC" id="2.5.1.7"/>
    </reaction>
</comment>
<dbReference type="InterPro" id="IPR036968">
    <property type="entry name" value="Enolpyruvate_Tfrase_sf"/>
</dbReference>
<evidence type="ECO:0000256" key="7">
    <source>
        <dbReference type="ARBA" id="ARBA00022984"/>
    </source>
</evidence>
<keyword evidence="5 12" id="KW-0808">Transferase</keyword>